<dbReference type="AlphaFoldDB" id="A0A8B6ESH4"/>
<dbReference type="Pfam" id="PF10324">
    <property type="entry name" value="7TM_GPCR_Srw"/>
    <property type="match status" value="1"/>
</dbReference>
<evidence type="ECO:0000256" key="4">
    <source>
        <dbReference type="ARBA" id="ARBA00023136"/>
    </source>
</evidence>
<dbReference type="PROSITE" id="PS50262">
    <property type="entry name" value="G_PROTEIN_RECEP_F1_2"/>
    <property type="match status" value="1"/>
</dbReference>
<evidence type="ECO:0000256" key="2">
    <source>
        <dbReference type="ARBA" id="ARBA00022692"/>
    </source>
</evidence>
<dbReference type="OrthoDB" id="6089801at2759"/>
<comment type="caution">
    <text evidence="8">The sequence shown here is derived from an EMBL/GenBank/DDBJ whole genome shotgun (WGS) entry which is preliminary data.</text>
</comment>
<feature type="transmembrane region" description="Helical" evidence="6">
    <location>
        <begin position="39"/>
        <end position="62"/>
    </location>
</feature>
<feature type="transmembrane region" description="Helical" evidence="6">
    <location>
        <begin position="74"/>
        <end position="94"/>
    </location>
</feature>
<name>A0A8B6ESH4_MYTGA</name>
<evidence type="ECO:0000256" key="6">
    <source>
        <dbReference type="SAM" id="Phobius"/>
    </source>
</evidence>
<evidence type="ECO:0000256" key="3">
    <source>
        <dbReference type="ARBA" id="ARBA00022989"/>
    </source>
</evidence>
<feature type="transmembrane region" description="Helical" evidence="6">
    <location>
        <begin position="114"/>
        <end position="140"/>
    </location>
</feature>
<feature type="domain" description="G-protein coupled receptors family 1 profile" evidence="7">
    <location>
        <begin position="56"/>
        <end position="319"/>
    </location>
</feature>
<evidence type="ECO:0000259" key="7">
    <source>
        <dbReference type="PROSITE" id="PS50262"/>
    </source>
</evidence>
<dbReference type="PANTHER" id="PTHR47023:SF1">
    <property type="entry name" value="SEX PEPTIDE RECEPTOR"/>
    <property type="match status" value="1"/>
</dbReference>
<gene>
    <name evidence="8" type="ORF">MGAL_10B041529</name>
</gene>
<protein>
    <recommendedName>
        <fullName evidence="7">G-protein coupled receptors family 1 profile domain-containing protein</fullName>
    </recommendedName>
</protein>
<dbReference type="InterPro" id="IPR053071">
    <property type="entry name" value="GPCR1-related_rcpt"/>
</dbReference>
<keyword evidence="4 6" id="KW-0472">Membrane</keyword>
<dbReference type="SUPFAM" id="SSF81321">
    <property type="entry name" value="Family A G protein-coupled receptor-like"/>
    <property type="match status" value="1"/>
</dbReference>
<evidence type="ECO:0000313" key="8">
    <source>
        <dbReference type="EMBL" id="VDI38393.1"/>
    </source>
</evidence>
<sequence length="342" mass="39175">MRPPGRHHPNISRPAHKRSHMPNGTVPFNFKKYFENDAYIYYGYVGPIITFFVIIMNVLLIATIIKGKFRTSTHAVMVAIAITDILTGIIPVPFNVRFFGVDHVVNFLSIDWCYIFEICQIILPRVFHLISLNLTVALSVERFFVVSFPLKVKQFCTMRNGTLFSIAVIIISVCAQIDTFLDVSYEPVEIISRDRKFTLTGCRRLIKTRSNEEFIVRMFILRFIPCILLIIFTILLLRKSSDIQKWRKQSTVSSNAAASLERMDFAVSLIASIACVTEIVTASLLLNEHFSSEYRITTENALLSGIIYVVYMTVSPINLAILCFLSERFRQSFIGLILFCRR</sequence>
<evidence type="ECO:0000256" key="1">
    <source>
        <dbReference type="ARBA" id="ARBA00004370"/>
    </source>
</evidence>
<keyword evidence="2 6" id="KW-0812">Transmembrane</keyword>
<keyword evidence="9" id="KW-1185">Reference proteome</keyword>
<evidence type="ECO:0000313" key="9">
    <source>
        <dbReference type="Proteomes" id="UP000596742"/>
    </source>
</evidence>
<feature type="transmembrane region" description="Helical" evidence="6">
    <location>
        <begin position="265"/>
        <end position="286"/>
    </location>
</feature>
<proteinExistence type="predicted"/>
<reference evidence="8" key="1">
    <citation type="submission" date="2018-11" db="EMBL/GenBank/DDBJ databases">
        <authorList>
            <person name="Alioto T."/>
            <person name="Alioto T."/>
        </authorList>
    </citation>
    <scope>NUCLEOTIDE SEQUENCE</scope>
</reference>
<dbReference type="PANTHER" id="PTHR47023">
    <property type="entry name" value="SEX PEPTIDE RECEPTOR"/>
    <property type="match status" value="1"/>
</dbReference>
<organism evidence="8 9">
    <name type="scientific">Mytilus galloprovincialis</name>
    <name type="common">Mediterranean mussel</name>
    <dbReference type="NCBI Taxonomy" id="29158"/>
    <lineage>
        <taxon>Eukaryota</taxon>
        <taxon>Metazoa</taxon>
        <taxon>Spiralia</taxon>
        <taxon>Lophotrochozoa</taxon>
        <taxon>Mollusca</taxon>
        <taxon>Bivalvia</taxon>
        <taxon>Autobranchia</taxon>
        <taxon>Pteriomorphia</taxon>
        <taxon>Mytilida</taxon>
        <taxon>Mytiloidea</taxon>
        <taxon>Mytilidae</taxon>
        <taxon>Mytilinae</taxon>
        <taxon>Mytilus</taxon>
    </lineage>
</organism>
<keyword evidence="3 6" id="KW-1133">Transmembrane helix</keyword>
<accession>A0A8B6ESH4</accession>
<comment type="subcellular location">
    <subcellularLocation>
        <location evidence="1">Membrane</location>
    </subcellularLocation>
</comment>
<evidence type="ECO:0000256" key="5">
    <source>
        <dbReference type="SAM" id="MobiDB-lite"/>
    </source>
</evidence>
<dbReference type="InterPro" id="IPR017452">
    <property type="entry name" value="GPCR_Rhodpsn_7TM"/>
</dbReference>
<feature type="transmembrane region" description="Helical" evidence="6">
    <location>
        <begin position="161"/>
        <end position="181"/>
    </location>
</feature>
<feature type="region of interest" description="Disordered" evidence="5">
    <location>
        <begin position="1"/>
        <end position="20"/>
    </location>
</feature>
<dbReference type="GO" id="GO:0016020">
    <property type="term" value="C:membrane"/>
    <property type="evidence" value="ECO:0007669"/>
    <property type="project" value="UniProtKB-SubCell"/>
</dbReference>
<dbReference type="Gene3D" id="1.20.1070.10">
    <property type="entry name" value="Rhodopsin 7-helix transmembrane proteins"/>
    <property type="match status" value="1"/>
</dbReference>
<feature type="transmembrane region" description="Helical" evidence="6">
    <location>
        <begin position="306"/>
        <end position="325"/>
    </location>
</feature>
<dbReference type="EMBL" id="UYJE01005576">
    <property type="protein sequence ID" value="VDI38393.1"/>
    <property type="molecule type" value="Genomic_DNA"/>
</dbReference>
<dbReference type="Proteomes" id="UP000596742">
    <property type="component" value="Unassembled WGS sequence"/>
</dbReference>
<dbReference type="InterPro" id="IPR019427">
    <property type="entry name" value="7TM_GPCR_serpentine_rcpt_Srw"/>
</dbReference>
<dbReference type="GO" id="GO:0008528">
    <property type="term" value="F:G protein-coupled peptide receptor activity"/>
    <property type="evidence" value="ECO:0007669"/>
    <property type="project" value="InterPro"/>
</dbReference>
<feature type="transmembrane region" description="Helical" evidence="6">
    <location>
        <begin position="214"/>
        <end position="237"/>
    </location>
</feature>